<evidence type="ECO:0000313" key="2">
    <source>
        <dbReference type="EMBL" id="AUD03484.1"/>
    </source>
</evidence>
<dbReference type="EMBL" id="CP025096">
    <property type="protein sequence ID" value="AUD03484.1"/>
    <property type="molecule type" value="Genomic_DNA"/>
</dbReference>
<accession>A0A2K8Z0Z8</accession>
<dbReference type="Proteomes" id="UP000232883">
    <property type="component" value="Chromosome"/>
</dbReference>
<evidence type="ECO:0000256" key="1">
    <source>
        <dbReference type="SAM" id="MobiDB-lite"/>
    </source>
</evidence>
<dbReference type="AlphaFoldDB" id="A0A2K8Z0Z8"/>
<reference evidence="2 3" key="1">
    <citation type="submission" date="2017-11" db="EMBL/GenBank/DDBJ databases">
        <title>Taxonomic description and genome sequences of Spirosoma HA7 sp. nov., isolated from pollen microhabitat of Corylus avellana.</title>
        <authorList>
            <person name="Ambika Manirajan B."/>
            <person name="Suarez C."/>
            <person name="Ratering S."/>
            <person name="Geissler-Plaum R."/>
            <person name="Cardinale M."/>
            <person name="Sylvia S."/>
        </authorList>
    </citation>
    <scope>NUCLEOTIDE SEQUENCE [LARGE SCALE GENOMIC DNA]</scope>
    <source>
        <strain evidence="2 3">HA7</strain>
    </source>
</reference>
<keyword evidence="3" id="KW-1185">Reference proteome</keyword>
<evidence type="ECO:0000313" key="3">
    <source>
        <dbReference type="Proteomes" id="UP000232883"/>
    </source>
</evidence>
<feature type="region of interest" description="Disordered" evidence="1">
    <location>
        <begin position="1"/>
        <end position="23"/>
    </location>
</feature>
<dbReference type="OrthoDB" id="9828912at2"/>
<dbReference type="KEGG" id="spir:CWM47_17595"/>
<protein>
    <submittedName>
        <fullName evidence="2">Uncharacterized protein</fullName>
    </submittedName>
</protein>
<gene>
    <name evidence="2" type="ORF">CWM47_17595</name>
</gene>
<name>A0A2K8Z0Z8_9BACT</name>
<sequence length="134" mass="14765">MKRRRPDSPKTQPSLSEKEPEPSHRLDVLVHDLRNCISAIRFAQYFLDDKLSLSPHQLLAYQTVLRSNLSQATGLMDQFLQAAPVPGKQAISSAPSRTAFLKHLSGQLPQAVDSEGADQLAHLKKLVDIGLQGS</sequence>
<dbReference type="RefSeq" id="WP_100989551.1">
    <property type="nucleotide sequence ID" value="NZ_CP025096.1"/>
</dbReference>
<proteinExistence type="predicted"/>
<organism evidence="2 3">
    <name type="scientific">Spirosoma pollinicola</name>
    <dbReference type="NCBI Taxonomy" id="2057025"/>
    <lineage>
        <taxon>Bacteria</taxon>
        <taxon>Pseudomonadati</taxon>
        <taxon>Bacteroidota</taxon>
        <taxon>Cytophagia</taxon>
        <taxon>Cytophagales</taxon>
        <taxon>Cytophagaceae</taxon>
        <taxon>Spirosoma</taxon>
    </lineage>
</organism>